<dbReference type="GeneID" id="109516516"/>
<dbReference type="PROSITE" id="PS00518">
    <property type="entry name" value="ZF_RING_1"/>
    <property type="match status" value="1"/>
</dbReference>
<sequence>MASGSSDQSNVLQEELTCPVCLDVFHDPRLLPCGHNFCKICLDRLRRLTDQSRFQCPECRDSHRCNRSFQKNFKLANIAFDFRRRRRAATAAANASAQAFKDCVAAIPTGQRDCVPCDYCPPPATESSGAGASADTGGSQEKGDMQAGATASNMAVKMCLKCEVSMCPEHVKPHLELPAFREHPLTEPIRDFWKRKCPDHDEIFKYYCLHDEVCVCNACTIEGRHAGHTIKTLKNTMVDIKQEVLHKQLNKTQKKYAIAKRTYHEQTEREKQNKKFMEDSEACLTRLRQDLEEKVSAFVSRLMECVRTNCETNGPTIQKNITRICQDLTRLHEVRCGIEGLMEESDPFRFIEAYKTTGKQCHKLLKKNTFHPEYVDIDPALLGIMMEEEMQKFLNLDLTFYIFAAINLICQHNDNEEEHGENEDMARQTDQDGKADDSNDLDDGSEEEMSGEEEEDEEEEDEEEEGQENEGHELSDSDELYIPEEEEEEEESEEGEEGGEEAQEEDYEDIDDGEELD</sequence>
<reference evidence="8" key="2">
    <citation type="submission" date="2025-09" db="UniProtKB">
        <authorList>
            <consortium name="Ensembl"/>
        </authorList>
    </citation>
    <scope>IDENTIFICATION</scope>
</reference>
<dbReference type="Gene3D" id="3.30.160.60">
    <property type="entry name" value="Classic Zinc Finger"/>
    <property type="match status" value="1"/>
</dbReference>
<evidence type="ECO:0000256" key="1">
    <source>
        <dbReference type="ARBA" id="ARBA00022723"/>
    </source>
</evidence>
<dbReference type="PANTHER" id="PTHR25465">
    <property type="entry name" value="B-BOX DOMAIN CONTAINING"/>
    <property type="match status" value="1"/>
</dbReference>
<dbReference type="RefSeq" id="XP_019726695.1">
    <property type="nucleotide sequence ID" value="XM_019871136.1"/>
</dbReference>
<dbReference type="Ensembl" id="ENSHCOT00000017169.1">
    <property type="protein sequence ID" value="ENSHCOP00000024180.1"/>
    <property type="gene ID" value="ENSHCOG00000013289.1"/>
</dbReference>
<dbReference type="PANTHER" id="PTHR25465:SF73">
    <property type="entry name" value="E3 UBIQUITIN_ISG15 LIGASE TRIM25 ISOFORM X1"/>
    <property type="match status" value="1"/>
</dbReference>
<dbReference type="PROSITE" id="PS50089">
    <property type="entry name" value="ZF_RING_2"/>
    <property type="match status" value="1"/>
</dbReference>
<dbReference type="Proteomes" id="UP000264820">
    <property type="component" value="Unplaced"/>
</dbReference>
<keyword evidence="9" id="KW-1185">Reference proteome</keyword>
<evidence type="ECO:0000313" key="9">
    <source>
        <dbReference type="Proteomes" id="UP000264820"/>
    </source>
</evidence>
<feature type="region of interest" description="Disordered" evidence="5">
    <location>
        <begin position="417"/>
        <end position="517"/>
    </location>
</feature>
<dbReference type="SUPFAM" id="SSF57850">
    <property type="entry name" value="RING/U-box"/>
    <property type="match status" value="1"/>
</dbReference>
<dbReference type="Gene3D" id="4.10.830.40">
    <property type="match status" value="1"/>
</dbReference>
<evidence type="ECO:0000313" key="8">
    <source>
        <dbReference type="Ensembl" id="ENSHCOP00000024180.1"/>
    </source>
</evidence>
<dbReference type="Pfam" id="PF13445">
    <property type="entry name" value="zf-RING_UBOX"/>
    <property type="match status" value="1"/>
</dbReference>
<evidence type="ECO:0000256" key="2">
    <source>
        <dbReference type="ARBA" id="ARBA00022771"/>
    </source>
</evidence>
<dbReference type="SUPFAM" id="SSF57845">
    <property type="entry name" value="B-box zinc-binding domain"/>
    <property type="match status" value="1"/>
</dbReference>
<dbReference type="Gene3D" id="3.30.40.10">
    <property type="entry name" value="Zinc/RING finger domain, C3HC4 (zinc finger)"/>
    <property type="match status" value="1"/>
</dbReference>
<dbReference type="InterPro" id="IPR013083">
    <property type="entry name" value="Znf_RING/FYVE/PHD"/>
</dbReference>
<organism evidence="8 9">
    <name type="scientific">Hippocampus comes</name>
    <name type="common">Tiger tail seahorse</name>
    <dbReference type="NCBI Taxonomy" id="109280"/>
    <lineage>
        <taxon>Eukaryota</taxon>
        <taxon>Metazoa</taxon>
        <taxon>Chordata</taxon>
        <taxon>Craniata</taxon>
        <taxon>Vertebrata</taxon>
        <taxon>Euteleostomi</taxon>
        <taxon>Actinopterygii</taxon>
        <taxon>Neopterygii</taxon>
        <taxon>Teleostei</taxon>
        <taxon>Neoteleostei</taxon>
        <taxon>Acanthomorphata</taxon>
        <taxon>Syngnathiaria</taxon>
        <taxon>Syngnathiformes</taxon>
        <taxon>Syngnathoidei</taxon>
        <taxon>Syngnathidae</taxon>
        <taxon>Hippocampus</taxon>
    </lineage>
</organism>
<dbReference type="OrthoDB" id="342730at2759"/>
<evidence type="ECO:0000259" key="7">
    <source>
        <dbReference type="PROSITE" id="PS50119"/>
    </source>
</evidence>
<accession>A0A3Q2YYF2</accession>
<feature type="compositionally biased region" description="Basic and acidic residues" evidence="5">
    <location>
        <begin position="422"/>
        <end position="437"/>
    </location>
</feature>
<dbReference type="PROSITE" id="PS50119">
    <property type="entry name" value="ZF_BBOX"/>
    <property type="match status" value="1"/>
</dbReference>
<protein>
    <submittedName>
        <fullName evidence="8">Tripartite motif-containing protein 59-like</fullName>
    </submittedName>
</protein>
<keyword evidence="2 4" id="KW-0863">Zinc-finger</keyword>
<reference evidence="8" key="1">
    <citation type="submission" date="2025-08" db="UniProtKB">
        <authorList>
            <consortium name="Ensembl"/>
        </authorList>
    </citation>
    <scope>IDENTIFICATION</scope>
</reference>
<dbReference type="GO" id="GO:0008270">
    <property type="term" value="F:zinc ion binding"/>
    <property type="evidence" value="ECO:0007669"/>
    <property type="project" value="UniProtKB-KW"/>
</dbReference>
<feature type="compositionally biased region" description="Low complexity" evidence="5">
    <location>
        <begin position="128"/>
        <end position="139"/>
    </location>
</feature>
<evidence type="ECO:0000256" key="3">
    <source>
        <dbReference type="ARBA" id="ARBA00022833"/>
    </source>
</evidence>
<dbReference type="InterPro" id="IPR017907">
    <property type="entry name" value="Znf_RING_CS"/>
</dbReference>
<dbReference type="AlphaFoldDB" id="A0A3Q2YYF2"/>
<dbReference type="InterPro" id="IPR027370">
    <property type="entry name" value="Znf-RING_euk"/>
</dbReference>
<keyword evidence="3" id="KW-0862">Zinc</keyword>
<feature type="compositionally biased region" description="Acidic residues" evidence="5">
    <location>
        <begin position="438"/>
        <end position="468"/>
    </location>
</feature>
<dbReference type="SMART" id="SM00184">
    <property type="entry name" value="RING"/>
    <property type="match status" value="1"/>
</dbReference>
<feature type="domain" description="B box-type" evidence="7">
    <location>
        <begin position="197"/>
        <end position="233"/>
    </location>
</feature>
<name>A0A3Q2YYF2_HIPCM</name>
<dbReference type="OMA" id="YCMDDKM"/>
<proteinExistence type="predicted"/>
<evidence type="ECO:0000256" key="4">
    <source>
        <dbReference type="PROSITE-ProRule" id="PRU00024"/>
    </source>
</evidence>
<dbReference type="InterPro" id="IPR001841">
    <property type="entry name" value="Znf_RING"/>
</dbReference>
<dbReference type="InterPro" id="IPR000315">
    <property type="entry name" value="Znf_B-box"/>
</dbReference>
<dbReference type="SMART" id="SM00336">
    <property type="entry name" value="BBOX"/>
    <property type="match status" value="1"/>
</dbReference>
<feature type="compositionally biased region" description="Acidic residues" evidence="5">
    <location>
        <begin position="476"/>
        <end position="517"/>
    </location>
</feature>
<feature type="domain" description="RING-type" evidence="6">
    <location>
        <begin position="18"/>
        <end position="60"/>
    </location>
</feature>
<evidence type="ECO:0000256" key="5">
    <source>
        <dbReference type="SAM" id="MobiDB-lite"/>
    </source>
</evidence>
<dbReference type="InterPro" id="IPR051051">
    <property type="entry name" value="E3_ubiq-ligase_TRIM/RNF"/>
</dbReference>
<evidence type="ECO:0000259" key="6">
    <source>
        <dbReference type="PROSITE" id="PS50089"/>
    </source>
</evidence>
<feature type="region of interest" description="Disordered" evidence="5">
    <location>
        <begin position="128"/>
        <end position="147"/>
    </location>
</feature>
<dbReference type="Pfam" id="PF00643">
    <property type="entry name" value="zf-B_box"/>
    <property type="match status" value="1"/>
</dbReference>
<keyword evidence="1" id="KW-0479">Metal-binding</keyword>
<dbReference type="GeneTree" id="ENSGT00940000163587"/>